<evidence type="ECO:0000313" key="1">
    <source>
        <dbReference type="EMBL" id="TKK84574.1"/>
    </source>
</evidence>
<dbReference type="Proteomes" id="UP000308705">
    <property type="component" value="Unassembled WGS sequence"/>
</dbReference>
<name>A0A4U3M951_9ACTN</name>
<gene>
    <name evidence="1" type="ORF">FDA94_28510</name>
</gene>
<organism evidence="1 2">
    <name type="scientific">Herbidospora galbida</name>
    <dbReference type="NCBI Taxonomy" id="2575442"/>
    <lineage>
        <taxon>Bacteria</taxon>
        <taxon>Bacillati</taxon>
        <taxon>Actinomycetota</taxon>
        <taxon>Actinomycetes</taxon>
        <taxon>Streptosporangiales</taxon>
        <taxon>Streptosporangiaceae</taxon>
        <taxon>Herbidospora</taxon>
    </lineage>
</organism>
<dbReference type="AlphaFoldDB" id="A0A4U3M951"/>
<keyword evidence="2" id="KW-1185">Reference proteome</keyword>
<protein>
    <submittedName>
        <fullName evidence="1">Uncharacterized protein</fullName>
    </submittedName>
</protein>
<evidence type="ECO:0000313" key="2">
    <source>
        <dbReference type="Proteomes" id="UP000308705"/>
    </source>
</evidence>
<sequence>MLMFDLRSLWELDAREDYFPKQDLRYSWDPRTRCFRVYLTPLQITRLKARGFWENKFGRYGKDRNYPASSA</sequence>
<proteinExistence type="predicted"/>
<reference evidence="1 2" key="1">
    <citation type="submission" date="2019-04" db="EMBL/GenBank/DDBJ databases">
        <title>Herbidospora sp. NEAU-GS14.nov., a novel actinomycete isolated from soil.</title>
        <authorList>
            <person name="Han L."/>
        </authorList>
    </citation>
    <scope>NUCLEOTIDE SEQUENCE [LARGE SCALE GENOMIC DNA]</scope>
    <source>
        <strain evidence="1 2">NEAU-GS14</strain>
    </source>
</reference>
<dbReference type="RefSeq" id="WP_137250158.1">
    <property type="nucleotide sequence ID" value="NZ_SZQA01000033.1"/>
</dbReference>
<comment type="caution">
    <text evidence="1">The sequence shown here is derived from an EMBL/GenBank/DDBJ whole genome shotgun (WGS) entry which is preliminary data.</text>
</comment>
<dbReference type="EMBL" id="SZQA01000033">
    <property type="protein sequence ID" value="TKK84574.1"/>
    <property type="molecule type" value="Genomic_DNA"/>
</dbReference>
<accession>A0A4U3M951</accession>